<dbReference type="PANTHER" id="PTHR19303">
    <property type="entry name" value="TRANSPOSON"/>
    <property type="match status" value="1"/>
</dbReference>
<gene>
    <name evidence="3" type="ORF">B5V51_10623</name>
</gene>
<accession>A0A2A4JWU2</accession>
<dbReference type="EMBL" id="NWSH01000509">
    <property type="protein sequence ID" value="PCG75963.1"/>
    <property type="molecule type" value="Genomic_DNA"/>
</dbReference>
<dbReference type="InterPro" id="IPR004875">
    <property type="entry name" value="DDE_SF_endonuclease_dom"/>
</dbReference>
<dbReference type="AlphaFoldDB" id="A0A2A4JWU2"/>
<sequence length="481" mass="54521">MFLKRHPEISKRKAQFMNPARAQKLNRPIVSQHFEEIKKIYDELEIVTHPEKLYNIDEKGCRLTVHNQQTVLAQRGARRIHLIAPEHAQNVTIAMCVNAVGTAIPPMIIFKGQRQKPEFSDNLPAGSSVKMSPKGSMTTKLFVEFMKHLAKYKTQGKKLLIFDGASSHLDYTIVEEADRHDVVLYCLPSNTTHELQPLDKSVNRSFEHYWEQEVLRYMYQNPESITKTSFNAIFTMVWSQCLTHDNIVNGFRATGLYPFNPNILPDEAFAPSILTELPPVPPPTEPNALVGSDTDYSDNDTVNQPEEQPHDSPSLLEQVPDSPEKSPAQSAMDLNNLMVRTNQQHEDIIQSPDKILNYVETTPKKVQTIVENIVFPTQSPKPSTSGLQRAPIYRRPVIYSSESETDSETNIELQITQLALNRSSLAMDNIYGPEENVEDRDDFGSECLVKIANPRPWFATLWVATARSRSPRPPQGGFIFV</sequence>
<name>A0A2A4JWU2_HELVI</name>
<dbReference type="Pfam" id="PF03184">
    <property type="entry name" value="DDE_1"/>
    <property type="match status" value="1"/>
</dbReference>
<reference evidence="3" key="1">
    <citation type="submission" date="2017-09" db="EMBL/GenBank/DDBJ databases">
        <title>Contemporary evolution of a Lepidopteran species, Heliothis virescens, in response to modern agricultural practices.</title>
        <authorList>
            <person name="Fritz M.L."/>
            <person name="Deyonke A.M."/>
            <person name="Papanicolaou A."/>
            <person name="Micinski S."/>
            <person name="Westbrook J."/>
            <person name="Gould F."/>
        </authorList>
    </citation>
    <scope>NUCLEOTIDE SEQUENCE [LARGE SCALE GENOMIC DNA]</scope>
    <source>
        <strain evidence="3">HvINT-</strain>
        <tissue evidence="3">Whole body</tissue>
    </source>
</reference>
<dbReference type="PANTHER" id="PTHR19303:SF74">
    <property type="entry name" value="POGO TRANSPOSABLE ELEMENT WITH KRAB DOMAIN"/>
    <property type="match status" value="1"/>
</dbReference>
<dbReference type="STRING" id="7102.A0A2A4JWU2"/>
<feature type="region of interest" description="Disordered" evidence="1">
    <location>
        <begin position="274"/>
        <end position="329"/>
    </location>
</feature>
<comment type="caution">
    <text evidence="3">The sequence shown here is derived from an EMBL/GenBank/DDBJ whole genome shotgun (WGS) entry which is preliminary data.</text>
</comment>
<dbReference type="GO" id="GO:0003677">
    <property type="term" value="F:DNA binding"/>
    <property type="evidence" value="ECO:0007669"/>
    <property type="project" value="TreeGrafter"/>
</dbReference>
<dbReference type="GO" id="GO:0005634">
    <property type="term" value="C:nucleus"/>
    <property type="evidence" value="ECO:0007669"/>
    <property type="project" value="TreeGrafter"/>
</dbReference>
<dbReference type="InterPro" id="IPR050863">
    <property type="entry name" value="CenT-Element_Derived"/>
</dbReference>
<feature type="domain" description="DDE-1" evidence="2">
    <location>
        <begin position="89"/>
        <end position="251"/>
    </location>
</feature>
<protein>
    <recommendedName>
        <fullName evidence="2">DDE-1 domain-containing protein</fullName>
    </recommendedName>
</protein>
<organism evidence="3">
    <name type="scientific">Heliothis virescens</name>
    <name type="common">Tobacco budworm moth</name>
    <dbReference type="NCBI Taxonomy" id="7102"/>
    <lineage>
        <taxon>Eukaryota</taxon>
        <taxon>Metazoa</taxon>
        <taxon>Ecdysozoa</taxon>
        <taxon>Arthropoda</taxon>
        <taxon>Hexapoda</taxon>
        <taxon>Insecta</taxon>
        <taxon>Pterygota</taxon>
        <taxon>Neoptera</taxon>
        <taxon>Endopterygota</taxon>
        <taxon>Lepidoptera</taxon>
        <taxon>Glossata</taxon>
        <taxon>Ditrysia</taxon>
        <taxon>Noctuoidea</taxon>
        <taxon>Noctuidae</taxon>
        <taxon>Heliothinae</taxon>
        <taxon>Heliothis</taxon>
    </lineage>
</organism>
<evidence type="ECO:0000313" key="3">
    <source>
        <dbReference type="EMBL" id="PCG75963.1"/>
    </source>
</evidence>
<evidence type="ECO:0000259" key="2">
    <source>
        <dbReference type="Pfam" id="PF03184"/>
    </source>
</evidence>
<evidence type="ECO:0000256" key="1">
    <source>
        <dbReference type="SAM" id="MobiDB-lite"/>
    </source>
</evidence>
<proteinExistence type="predicted"/>